<evidence type="ECO:0000256" key="2">
    <source>
        <dbReference type="ARBA" id="ARBA00005817"/>
    </source>
</evidence>
<dbReference type="PANTHER" id="PTHR43153">
    <property type="entry name" value="ELECTRON TRANSFER FLAVOPROTEIN ALPHA"/>
    <property type="match status" value="1"/>
</dbReference>
<protein>
    <recommendedName>
        <fullName evidence="7">Probable electron transfer flavoprotein subunit alpha</fullName>
    </recommendedName>
</protein>
<keyword evidence="11" id="KW-1185">Reference proteome</keyword>
<keyword evidence="4 7" id="KW-0285">Flavoprotein</keyword>
<evidence type="ECO:0000256" key="8">
    <source>
        <dbReference type="PIRSR" id="PIRSR000089-1"/>
    </source>
</evidence>
<comment type="subunit">
    <text evidence="3 7">Heterodimer of an alpha and a beta subunit.</text>
</comment>
<evidence type="ECO:0000256" key="5">
    <source>
        <dbReference type="ARBA" id="ARBA00022827"/>
    </source>
</evidence>
<dbReference type="Pfam" id="PF00766">
    <property type="entry name" value="ETF_alpha"/>
    <property type="match status" value="1"/>
</dbReference>
<keyword evidence="5 7" id="KW-0274">FAD</keyword>
<evidence type="ECO:0000256" key="7">
    <source>
        <dbReference type="PIRNR" id="PIRNR000089"/>
    </source>
</evidence>
<evidence type="ECO:0000313" key="10">
    <source>
        <dbReference type="EMBL" id="KAH3681074.1"/>
    </source>
</evidence>
<proteinExistence type="inferred from homology"/>
<dbReference type="SUPFAM" id="SSF52467">
    <property type="entry name" value="DHS-like NAD/FAD-binding domain"/>
    <property type="match status" value="1"/>
</dbReference>
<dbReference type="GO" id="GO:0005759">
    <property type="term" value="C:mitochondrial matrix"/>
    <property type="evidence" value="ECO:0007669"/>
    <property type="project" value="UniProtKB-SubCell"/>
</dbReference>
<dbReference type="InterPro" id="IPR001308">
    <property type="entry name" value="ETF_a/FixB"/>
</dbReference>
<sequence length="339" mass="36005">MLRTSNILRNSSRRVTAATSLKSFRFGSTLAFIEASNGQISSASLSALTAAKQLGNPIIALTFNEGVADSLNKIEGLSKIVTFSSPEFEKNAPEVISPILSSLIGDSKLDISHFIIGSNATGKNILPRVGALLDVQPISDVVAIESDKVFKKPIYAGNVIQTVETTDPKTLLSVRPSSFAPIDTTATANYEIEQQATPELNKLNIKFVSENLTSSKTPDLATSKIIVSGGRALKSKENFDNLIYPLAAKINAAVGATRAAVDAGFVENSLQIGQTGKIVSPELYFSLGISGAIQHLAGMKDSKVIVAINKDEESPIFNVADVGLVGDLFEIIPELTEKL</sequence>
<feature type="binding site" evidence="8">
    <location>
        <begin position="288"/>
        <end position="295"/>
    </location>
    <ligand>
        <name>FAD</name>
        <dbReference type="ChEBI" id="CHEBI:57692"/>
    </ligand>
</feature>
<keyword evidence="7" id="KW-0813">Transport</keyword>
<dbReference type="InterPro" id="IPR014731">
    <property type="entry name" value="ETF_asu_C"/>
</dbReference>
<feature type="domain" description="Electron transfer flavoprotein alpha/beta-subunit N-terminal" evidence="9">
    <location>
        <begin position="29"/>
        <end position="211"/>
    </location>
</feature>
<dbReference type="InterPro" id="IPR014730">
    <property type="entry name" value="ETF_a/b_N"/>
</dbReference>
<dbReference type="CDD" id="cd01715">
    <property type="entry name" value="ETF_alpha"/>
    <property type="match status" value="1"/>
</dbReference>
<evidence type="ECO:0000256" key="4">
    <source>
        <dbReference type="ARBA" id="ARBA00022630"/>
    </source>
</evidence>
<dbReference type="Proteomes" id="UP000774326">
    <property type="component" value="Unassembled WGS sequence"/>
</dbReference>
<dbReference type="Gene3D" id="3.40.50.620">
    <property type="entry name" value="HUPs"/>
    <property type="match status" value="1"/>
</dbReference>
<feature type="binding site" evidence="8">
    <location>
        <position position="309"/>
    </location>
    <ligand>
        <name>FAD</name>
        <dbReference type="ChEBI" id="CHEBI:57692"/>
    </ligand>
</feature>
<evidence type="ECO:0000259" key="9">
    <source>
        <dbReference type="SMART" id="SM00893"/>
    </source>
</evidence>
<name>A0A9P8Q1J9_WICPI</name>
<dbReference type="FunFam" id="3.40.50.1220:FF:000001">
    <property type="entry name" value="Electron transfer flavoprotein, alpha subunit"/>
    <property type="match status" value="1"/>
</dbReference>
<dbReference type="OrthoDB" id="1715808at2759"/>
<accession>A0A9P8Q1J9</accession>
<comment type="similarity">
    <text evidence="2 7">Belongs to the ETF alpha-subunit/FixB family.</text>
</comment>
<comment type="cofactor">
    <cofactor evidence="7 8">
        <name>FAD</name>
        <dbReference type="ChEBI" id="CHEBI:57692"/>
    </cofactor>
    <text evidence="7 8">Binds 1 FAD per dimer.</text>
</comment>
<feature type="binding site" evidence="8">
    <location>
        <begin position="257"/>
        <end position="258"/>
    </location>
    <ligand>
        <name>FAD</name>
        <dbReference type="ChEBI" id="CHEBI:57692"/>
    </ligand>
</feature>
<comment type="function">
    <text evidence="6 7">The electron transfer flavoprotein serves as a specific electron acceptor for several dehydrogenases, including five acyl-CoA dehydrogenases, glutaryl-CoA and sarcosine dehydrogenase. It transfers the electrons to the main mitochondrial respiratory chain via ETF-ubiquinone oxidoreductase (ETF dehydrogenase).</text>
</comment>
<dbReference type="SMART" id="SM00893">
    <property type="entry name" value="ETF"/>
    <property type="match status" value="1"/>
</dbReference>
<feature type="binding site" evidence="8">
    <location>
        <position position="231"/>
    </location>
    <ligand>
        <name>FAD</name>
        <dbReference type="ChEBI" id="CHEBI:57692"/>
    </ligand>
</feature>
<dbReference type="AlphaFoldDB" id="A0A9P8Q1J9"/>
<comment type="subcellular location">
    <subcellularLocation>
        <location evidence="1 7">Mitochondrion matrix</location>
    </subcellularLocation>
</comment>
<dbReference type="EMBL" id="JAEUBG010004611">
    <property type="protein sequence ID" value="KAH3681074.1"/>
    <property type="molecule type" value="Genomic_DNA"/>
</dbReference>
<organism evidence="10 11">
    <name type="scientific">Wickerhamomyces pijperi</name>
    <name type="common">Yeast</name>
    <name type="synonym">Pichia pijperi</name>
    <dbReference type="NCBI Taxonomy" id="599730"/>
    <lineage>
        <taxon>Eukaryota</taxon>
        <taxon>Fungi</taxon>
        <taxon>Dikarya</taxon>
        <taxon>Ascomycota</taxon>
        <taxon>Saccharomycotina</taxon>
        <taxon>Saccharomycetes</taxon>
        <taxon>Phaffomycetales</taxon>
        <taxon>Wickerhamomycetaceae</taxon>
        <taxon>Wickerhamomyces</taxon>
    </lineage>
</organism>
<dbReference type="Pfam" id="PF01012">
    <property type="entry name" value="ETF"/>
    <property type="match status" value="1"/>
</dbReference>
<dbReference type="InterPro" id="IPR029035">
    <property type="entry name" value="DHS-like_NAD/FAD-binding_dom"/>
</dbReference>
<keyword evidence="7" id="KW-0249">Electron transport</keyword>
<evidence type="ECO:0000256" key="3">
    <source>
        <dbReference type="ARBA" id="ARBA00011355"/>
    </source>
</evidence>
<comment type="caution">
    <text evidence="10">The sequence shown here is derived from an EMBL/GenBank/DDBJ whole genome shotgun (WGS) entry which is preliminary data.</text>
</comment>
<dbReference type="InterPro" id="IPR014729">
    <property type="entry name" value="Rossmann-like_a/b/a_fold"/>
</dbReference>
<reference evidence="10" key="2">
    <citation type="submission" date="2021-01" db="EMBL/GenBank/DDBJ databases">
        <authorList>
            <person name="Schikora-Tamarit M.A."/>
        </authorList>
    </citation>
    <scope>NUCLEOTIDE SEQUENCE</scope>
    <source>
        <strain evidence="10">CBS2887</strain>
    </source>
</reference>
<gene>
    <name evidence="10" type="ORF">WICPIJ_007988</name>
</gene>
<feature type="binding site" evidence="8">
    <location>
        <begin position="271"/>
        <end position="275"/>
    </location>
    <ligand>
        <name>FAD</name>
        <dbReference type="ChEBI" id="CHEBI:57692"/>
    </ligand>
</feature>
<evidence type="ECO:0000256" key="1">
    <source>
        <dbReference type="ARBA" id="ARBA00004305"/>
    </source>
</evidence>
<dbReference type="GO" id="GO:0033539">
    <property type="term" value="P:fatty acid beta-oxidation using acyl-CoA dehydrogenase"/>
    <property type="evidence" value="ECO:0007669"/>
    <property type="project" value="TreeGrafter"/>
</dbReference>
<dbReference type="GO" id="GO:0050660">
    <property type="term" value="F:flavin adenine dinucleotide binding"/>
    <property type="evidence" value="ECO:0007669"/>
    <property type="project" value="InterPro"/>
</dbReference>
<evidence type="ECO:0000256" key="6">
    <source>
        <dbReference type="ARBA" id="ARBA00025416"/>
    </source>
</evidence>
<dbReference type="PIRSF" id="PIRSF000089">
    <property type="entry name" value="Electra_flavoP_a"/>
    <property type="match status" value="1"/>
</dbReference>
<reference evidence="10" key="1">
    <citation type="journal article" date="2021" name="Open Biol.">
        <title>Shared evolutionary footprints suggest mitochondrial oxidative damage underlies multiple complex I losses in fungi.</title>
        <authorList>
            <person name="Schikora-Tamarit M.A."/>
            <person name="Marcet-Houben M."/>
            <person name="Nosek J."/>
            <person name="Gabaldon T."/>
        </authorList>
    </citation>
    <scope>NUCLEOTIDE SEQUENCE</scope>
    <source>
        <strain evidence="10">CBS2887</strain>
    </source>
</reference>
<evidence type="ECO:0000313" key="11">
    <source>
        <dbReference type="Proteomes" id="UP000774326"/>
    </source>
</evidence>
<dbReference type="Gene3D" id="3.40.50.1220">
    <property type="entry name" value="TPP-binding domain"/>
    <property type="match status" value="1"/>
</dbReference>
<dbReference type="GO" id="GO:0009055">
    <property type="term" value="F:electron transfer activity"/>
    <property type="evidence" value="ECO:0007669"/>
    <property type="project" value="InterPro"/>
</dbReference>
<keyword evidence="7" id="KW-0496">Mitochondrion</keyword>
<dbReference type="InterPro" id="IPR033947">
    <property type="entry name" value="ETF_alpha_N"/>
</dbReference>
<dbReference type="PANTHER" id="PTHR43153:SF1">
    <property type="entry name" value="ELECTRON TRANSFER FLAVOPROTEIN SUBUNIT ALPHA, MITOCHONDRIAL"/>
    <property type="match status" value="1"/>
</dbReference>
<dbReference type="SUPFAM" id="SSF52402">
    <property type="entry name" value="Adenine nucleotide alpha hydrolases-like"/>
    <property type="match status" value="1"/>
</dbReference>